<evidence type="ECO:0000256" key="1">
    <source>
        <dbReference type="ARBA" id="ARBA00009580"/>
    </source>
</evidence>
<accession>A0A3G8JWP0</accession>
<dbReference type="EC" id="3.1.3.48" evidence="2"/>
<dbReference type="InterPro" id="IPR016130">
    <property type="entry name" value="Tyr_Pase_AS"/>
</dbReference>
<organism evidence="2 3">
    <name type="scientific">Gordonia insulae</name>
    <dbReference type="NCBI Taxonomy" id="2420509"/>
    <lineage>
        <taxon>Bacteria</taxon>
        <taxon>Bacillati</taxon>
        <taxon>Actinomycetota</taxon>
        <taxon>Actinomycetes</taxon>
        <taxon>Mycobacteriales</taxon>
        <taxon>Gordoniaceae</taxon>
        <taxon>Gordonia</taxon>
    </lineage>
</organism>
<dbReference type="Gene3D" id="3.90.190.10">
    <property type="entry name" value="Protein tyrosine phosphatase superfamily"/>
    <property type="match status" value="1"/>
</dbReference>
<dbReference type="EMBL" id="CP033972">
    <property type="protein sequence ID" value="AZG48620.1"/>
    <property type="molecule type" value="Genomic_DNA"/>
</dbReference>
<proteinExistence type="inferred from homology"/>
<dbReference type="InterPro" id="IPR026893">
    <property type="entry name" value="Tyr/Ser_Pase_IphP-type"/>
</dbReference>
<keyword evidence="2" id="KW-0378">Hydrolase</keyword>
<reference evidence="2 3" key="1">
    <citation type="submission" date="2018-11" db="EMBL/GenBank/DDBJ databases">
        <title>Gordonia insulae sp. nov., isolated from an island soil.</title>
        <authorList>
            <person name="Kim Y.S."/>
            <person name="Kim S.B."/>
        </authorList>
    </citation>
    <scope>NUCLEOTIDE SEQUENCE [LARGE SCALE GENOMIC DNA]</scope>
    <source>
        <strain evidence="2 3">MMS17-SY073</strain>
    </source>
</reference>
<dbReference type="SUPFAM" id="SSF52799">
    <property type="entry name" value="(Phosphotyrosine protein) phosphatases II"/>
    <property type="match status" value="1"/>
</dbReference>
<dbReference type="PROSITE" id="PS00383">
    <property type="entry name" value="TYR_PHOSPHATASE_1"/>
    <property type="match status" value="1"/>
</dbReference>
<dbReference type="Pfam" id="PF13350">
    <property type="entry name" value="Y_phosphatase3"/>
    <property type="match status" value="1"/>
</dbReference>
<protein>
    <submittedName>
        <fullName evidence="2">Tyrosine-protein phosphatase</fullName>
        <ecNumber evidence="2">3.1.3.48</ecNumber>
    </submittedName>
</protein>
<dbReference type="OrthoDB" id="1188001at2"/>
<evidence type="ECO:0000313" key="2">
    <source>
        <dbReference type="EMBL" id="AZG48620.1"/>
    </source>
</evidence>
<evidence type="ECO:0000313" key="3">
    <source>
        <dbReference type="Proteomes" id="UP000271469"/>
    </source>
</evidence>
<gene>
    <name evidence="2" type="primary">iphP_4</name>
    <name evidence="2" type="ORF">D7316_05238</name>
</gene>
<dbReference type="GO" id="GO:0004725">
    <property type="term" value="F:protein tyrosine phosphatase activity"/>
    <property type="evidence" value="ECO:0007669"/>
    <property type="project" value="UniProtKB-EC"/>
</dbReference>
<dbReference type="PANTHER" id="PTHR31126">
    <property type="entry name" value="TYROSINE-PROTEIN PHOSPHATASE"/>
    <property type="match status" value="1"/>
</dbReference>
<comment type="similarity">
    <text evidence="1">Belongs to the protein-tyrosine phosphatase family.</text>
</comment>
<dbReference type="Proteomes" id="UP000271469">
    <property type="component" value="Chromosome"/>
</dbReference>
<keyword evidence="3" id="KW-1185">Reference proteome</keyword>
<dbReference type="AlphaFoldDB" id="A0A3G8JWP0"/>
<dbReference type="PANTHER" id="PTHR31126:SF1">
    <property type="entry name" value="TYROSINE SPECIFIC PROTEIN PHOSPHATASES DOMAIN-CONTAINING PROTEIN"/>
    <property type="match status" value="1"/>
</dbReference>
<dbReference type="KEGG" id="gom:D7316_05238"/>
<dbReference type="InterPro" id="IPR029021">
    <property type="entry name" value="Prot-tyrosine_phosphatase-like"/>
</dbReference>
<sequence length="299" mass="31889">MNNHENGQSLGLATLPNLRDLGGWPTSGEGRVRAGLVFRSTELDRMGEADRTSFARLGIRTIYDLRTGAERSSAPDPVLDGVVDVHLDVLADENTAVPAHLDTLLRDPAAVAEIDTSLGDGRAAELITGTYRSIVSLPSALAAYRTLFRGLLGDRPGPSLFHCTTGKDRTGWAAAAFLSVLGVSRDDVYRDYELTNAQLLPALTSVFDAFTSAGGDRAILRALLGVDRAYLDAAFDEVERTYGTVENYFADGLGLDPAEQAGLRTRFVETAEPSRADHTICSTTVSSTPTSAESSPPDA</sequence>
<name>A0A3G8JWP0_9ACTN</name>
<dbReference type="RefSeq" id="WP_124710799.1">
    <property type="nucleotide sequence ID" value="NZ_CP033972.1"/>
</dbReference>